<reference evidence="5" key="1">
    <citation type="submission" date="2015-02" db="EMBL/GenBank/DDBJ databases">
        <title>Genome sequencing for Strongylocentrotus purpuratus.</title>
        <authorList>
            <person name="Murali S."/>
            <person name="Liu Y."/>
            <person name="Vee V."/>
            <person name="English A."/>
            <person name="Wang M."/>
            <person name="Skinner E."/>
            <person name="Han Y."/>
            <person name="Muzny D.M."/>
            <person name="Worley K.C."/>
            <person name="Gibbs R.A."/>
        </authorList>
    </citation>
    <scope>NUCLEOTIDE SEQUENCE</scope>
</reference>
<evidence type="ECO:0000313" key="4">
    <source>
        <dbReference type="EnsemblMetazoa" id="XP_011674129"/>
    </source>
</evidence>
<dbReference type="Proteomes" id="UP000007110">
    <property type="component" value="Unassembled WGS sequence"/>
</dbReference>
<name>A0A7M7HKX3_STRPU</name>
<feature type="domain" description="Myb/SANT-like DNA-binding" evidence="3">
    <location>
        <begin position="16"/>
        <end position="90"/>
    </location>
</feature>
<sequence>MEGDAATVCAGRERTKGNWQVGERNFLIEMISQRKGILLSRKTDYLTNSNKAGAWEALVEAFHAKFGRRWSCTQIKDQWKRIRINAKKEYSNYTRESRKTGGGPPPPEPSNLTIIVKELCPYDFVQLRNRFDDDNNQDQENIIAINSLTSIATGRNESRSTPTNTGLSTGSFLEPRTTSSEVMFEGLASQPSTSTATPRSLSRTTSSEVMSEGLASQPSTSTATPRSLSRTTSSEVMSEGLASQPSTSTATPRSLSRTTSSEVMSEGLASQPSTSTATPRSLSRTTSSEVMSEGLASQPSTSTATPRSLSSNTEINTALLRTPAAKRALSYNSQNKKCRLAEDRMVELAEEEHAVRLDILWKEHNLKIKEHELRMEIIKIEKQVAEAKLLEAQGNTSHLTN</sequence>
<organism evidence="4 5">
    <name type="scientific">Strongylocentrotus purpuratus</name>
    <name type="common">Purple sea urchin</name>
    <dbReference type="NCBI Taxonomy" id="7668"/>
    <lineage>
        <taxon>Eukaryota</taxon>
        <taxon>Metazoa</taxon>
        <taxon>Echinodermata</taxon>
        <taxon>Eleutherozoa</taxon>
        <taxon>Echinozoa</taxon>
        <taxon>Echinoidea</taxon>
        <taxon>Euechinoidea</taxon>
        <taxon>Echinacea</taxon>
        <taxon>Camarodonta</taxon>
        <taxon>Echinidea</taxon>
        <taxon>Strongylocentrotidae</taxon>
        <taxon>Strongylocentrotus</taxon>
    </lineage>
</organism>
<reference evidence="4" key="2">
    <citation type="submission" date="2021-01" db="UniProtKB">
        <authorList>
            <consortium name="EnsemblMetazoa"/>
        </authorList>
    </citation>
    <scope>IDENTIFICATION</scope>
</reference>
<dbReference type="Pfam" id="PF13873">
    <property type="entry name" value="Myb_DNA-bind_5"/>
    <property type="match status" value="1"/>
</dbReference>
<dbReference type="KEGG" id="spu:100889035"/>
<feature type="compositionally biased region" description="Polar residues" evidence="2">
    <location>
        <begin position="189"/>
        <end position="313"/>
    </location>
</feature>
<dbReference type="PANTHER" id="PTHR21411:SF0">
    <property type="entry name" value="REGULATORY PROTEIN ZESTE"/>
    <property type="match status" value="1"/>
</dbReference>
<accession>A0A7M7HKX3</accession>
<evidence type="ECO:0000313" key="5">
    <source>
        <dbReference type="Proteomes" id="UP000007110"/>
    </source>
</evidence>
<dbReference type="GeneID" id="100889035"/>
<keyword evidence="5" id="KW-1185">Reference proteome</keyword>
<dbReference type="InParanoid" id="A0A7M7HKX3"/>
<dbReference type="AlphaFoldDB" id="A0A7M7HKX3"/>
<dbReference type="PANTHER" id="PTHR21411">
    <property type="entry name" value="APONTIC"/>
    <property type="match status" value="1"/>
</dbReference>
<dbReference type="OrthoDB" id="6084504at2759"/>
<dbReference type="RefSeq" id="XP_011674129.2">
    <property type="nucleotide sequence ID" value="XM_011675827.2"/>
</dbReference>
<dbReference type="InterPro" id="IPR028002">
    <property type="entry name" value="Myb_DNA-bind_5"/>
</dbReference>
<feature type="coiled-coil region" evidence="1">
    <location>
        <begin position="331"/>
        <end position="388"/>
    </location>
</feature>
<keyword evidence="1" id="KW-0175">Coiled coil</keyword>
<dbReference type="EnsemblMetazoa" id="XM_011675827">
    <property type="protein sequence ID" value="XP_011674129"/>
    <property type="gene ID" value="LOC100889035"/>
</dbReference>
<dbReference type="OMA" id="FIVGRHR"/>
<evidence type="ECO:0000256" key="1">
    <source>
        <dbReference type="SAM" id="Coils"/>
    </source>
</evidence>
<feature type="region of interest" description="Disordered" evidence="2">
    <location>
        <begin position="187"/>
        <end position="313"/>
    </location>
</feature>
<feature type="region of interest" description="Disordered" evidence="2">
    <location>
        <begin position="92"/>
        <end position="112"/>
    </location>
</feature>
<evidence type="ECO:0000259" key="3">
    <source>
        <dbReference type="Pfam" id="PF13873"/>
    </source>
</evidence>
<evidence type="ECO:0000256" key="2">
    <source>
        <dbReference type="SAM" id="MobiDB-lite"/>
    </source>
</evidence>
<feature type="region of interest" description="Disordered" evidence="2">
    <location>
        <begin position="154"/>
        <end position="175"/>
    </location>
</feature>
<protein>
    <recommendedName>
        <fullName evidence="3">Myb/SANT-like DNA-binding domain-containing protein</fullName>
    </recommendedName>
</protein>
<proteinExistence type="predicted"/>